<feature type="domain" description="Activator of Hsp90 ATPase AHSA1-like N-terminal" evidence="2">
    <location>
        <begin position="29"/>
        <end position="163"/>
    </location>
</feature>
<keyword evidence="4" id="KW-1185">Reference proteome</keyword>
<dbReference type="SUPFAM" id="SSF55961">
    <property type="entry name" value="Bet v1-like"/>
    <property type="match status" value="1"/>
</dbReference>
<comment type="caution">
    <text evidence="3">The sequence shown here is derived from an EMBL/GenBank/DDBJ whole genome shotgun (WGS) entry which is preliminary data.</text>
</comment>
<evidence type="ECO:0000313" key="3">
    <source>
        <dbReference type="EMBL" id="KAK0056966.1"/>
    </source>
</evidence>
<comment type="similarity">
    <text evidence="1">Belongs to the AHA1 family.</text>
</comment>
<dbReference type="AlphaFoldDB" id="A0AAD8BLV8"/>
<dbReference type="Pfam" id="PF09229">
    <property type="entry name" value="Aha1_N"/>
    <property type="match status" value="1"/>
</dbReference>
<reference evidence="3" key="2">
    <citation type="submission" date="2023-04" db="EMBL/GenBank/DDBJ databases">
        <authorList>
            <person name="Bu L."/>
            <person name="Lu L."/>
            <person name="Laidemitt M.R."/>
            <person name="Zhang S.M."/>
            <person name="Mutuku M."/>
            <person name="Mkoji G."/>
            <person name="Steinauer M."/>
            <person name="Loker E.S."/>
        </authorList>
    </citation>
    <scope>NUCLEOTIDE SEQUENCE</scope>
    <source>
        <strain evidence="3">KasaAsao</strain>
        <tissue evidence="3">Whole Snail</tissue>
    </source>
</reference>
<gene>
    <name evidence="3" type="ORF">Bpfe_013618</name>
</gene>
<sequence>MAKWGEGDPRWIVEDRPDATNVNNWHWVEKNATNWSKDRIKELLLNLKVEHEKGTCEIKEITSIEGEASANNRKAKLIFFYEFEIKGVWSGILKDDVKSYKGQFVIPNLSEENDASEIDVNVTADKSCNEAHELKDIFRVEGAKLIRTQLEKYITDLKTEYGQNIILPTKNSDQTKTQTAQSVSNKEIKPKVELNKFVTSETSKPSDVGVRIHTKTLTMTETFQCQSSDLYRALTFKPMVEAYMGSGITFDATKGERFSLAGGNIVGDFVELIPDQKLVMRWRVKTWPPEHYSQVTIELSDKEGTTTLNLKQTGVPEEEVTKTKEGWKENYWNRMRQIFGFGGRIF</sequence>
<accession>A0AAD8BLV8</accession>
<evidence type="ECO:0000259" key="2">
    <source>
        <dbReference type="SMART" id="SM01000"/>
    </source>
</evidence>
<evidence type="ECO:0000256" key="1">
    <source>
        <dbReference type="ARBA" id="ARBA00006817"/>
    </source>
</evidence>
<protein>
    <submittedName>
        <fullName evidence="3">Activator of 90 kDa heat shock protein ATPase 1</fullName>
    </submittedName>
</protein>
<dbReference type="CDD" id="cd08892">
    <property type="entry name" value="SRPBCC_Aha1"/>
    <property type="match status" value="1"/>
</dbReference>
<name>A0AAD8BLV8_BIOPF</name>
<dbReference type="InterPro" id="IPR036338">
    <property type="entry name" value="Aha1"/>
</dbReference>
<dbReference type="Gene3D" id="3.15.10.20">
    <property type="entry name" value="Activator of Hsp90 ATPase Aha1, N-terminal domain"/>
    <property type="match status" value="1"/>
</dbReference>
<dbReference type="SMART" id="SM01000">
    <property type="entry name" value="Aha1_N"/>
    <property type="match status" value="1"/>
</dbReference>
<dbReference type="InterPro" id="IPR013538">
    <property type="entry name" value="ASHA1/2-like_C"/>
</dbReference>
<keyword evidence="3" id="KW-0346">Stress response</keyword>
<dbReference type="Proteomes" id="UP001233172">
    <property type="component" value="Unassembled WGS sequence"/>
</dbReference>
<evidence type="ECO:0000313" key="4">
    <source>
        <dbReference type="Proteomes" id="UP001233172"/>
    </source>
</evidence>
<dbReference type="PANTHER" id="PTHR13009">
    <property type="entry name" value="HEAT SHOCK PROTEIN 90 HSP90 CO-CHAPERONE AHA-1"/>
    <property type="match status" value="1"/>
</dbReference>
<dbReference type="InterPro" id="IPR023393">
    <property type="entry name" value="START-like_dom_sf"/>
</dbReference>
<dbReference type="InterPro" id="IPR015310">
    <property type="entry name" value="AHSA1-like_N"/>
</dbReference>
<dbReference type="GO" id="GO:0051087">
    <property type="term" value="F:protein-folding chaperone binding"/>
    <property type="evidence" value="ECO:0007669"/>
    <property type="project" value="InterPro"/>
</dbReference>
<dbReference type="EMBL" id="JASAOG010000058">
    <property type="protein sequence ID" value="KAK0056966.1"/>
    <property type="molecule type" value="Genomic_DNA"/>
</dbReference>
<dbReference type="GO" id="GO:0001671">
    <property type="term" value="F:ATPase activator activity"/>
    <property type="evidence" value="ECO:0007669"/>
    <property type="project" value="InterPro"/>
</dbReference>
<dbReference type="Pfam" id="PF08327">
    <property type="entry name" value="AHSA1"/>
    <property type="match status" value="1"/>
</dbReference>
<dbReference type="PANTHER" id="PTHR13009:SF22">
    <property type="entry name" value="LD43819P"/>
    <property type="match status" value="1"/>
</dbReference>
<dbReference type="Gene3D" id="3.30.530.20">
    <property type="match status" value="1"/>
</dbReference>
<proteinExistence type="inferred from homology"/>
<dbReference type="GO" id="GO:0006457">
    <property type="term" value="P:protein folding"/>
    <property type="evidence" value="ECO:0007669"/>
    <property type="project" value="TreeGrafter"/>
</dbReference>
<dbReference type="SUPFAM" id="SSF103111">
    <property type="entry name" value="Activator of Hsp90 ATPase, Aha1"/>
    <property type="match status" value="1"/>
</dbReference>
<organism evidence="3 4">
    <name type="scientific">Biomphalaria pfeifferi</name>
    <name type="common">Bloodfluke planorb</name>
    <name type="synonym">Freshwater snail</name>
    <dbReference type="NCBI Taxonomy" id="112525"/>
    <lineage>
        <taxon>Eukaryota</taxon>
        <taxon>Metazoa</taxon>
        <taxon>Spiralia</taxon>
        <taxon>Lophotrochozoa</taxon>
        <taxon>Mollusca</taxon>
        <taxon>Gastropoda</taxon>
        <taxon>Heterobranchia</taxon>
        <taxon>Euthyneura</taxon>
        <taxon>Panpulmonata</taxon>
        <taxon>Hygrophila</taxon>
        <taxon>Lymnaeoidea</taxon>
        <taxon>Planorbidae</taxon>
        <taxon>Biomphalaria</taxon>
    </lineage>
</organism>
<dbReference type="GO" id="GO:0005829">
    <property type="term" value="C:cytosol"/>
    <property type="evidence" value="ECO:0007669"/>
    <property type="project" value="TreeGrafter"/>
</dbReference>
<reference evidence="3" key="1">
    <citation type="journal article" date="2023" name="PLoS Negl. Trop. Dis.">
        <title>A genome sequence for Biomphalaria pfeifferi, the major vector snail for the human-infecting parasite Schistosoma mansoni.</title>
        <authorList>
            <person name="Bu L."/>
            <person name="Lu L."/>
            <person name="Laidemitt M.R."/>
            <person name="Zhang S.M."/>
            <person name="Mutuku M."/>
            <person name="Mkoji G."/>
            <person name="Steinauer M."/>
            <person name="Loker E.S."/>
        </authorList>
    </citation>
    <scope>NUCLEOTIDE SEQUENCE</scope>
    <source>
        <strain evidence="3">KasaAsao</strain>
    </source>
</reference>